<dbReference type="EMBL" id="MEVF01000012">
    <property type="protein sequence ID" value="OGC49967.1"/>
    <property type="molecule type" value="Genomic_DNA"/>
</dbReference>
<gene>
    <name evidence="2" type="ORF">A3A69_00315</name>
</gene>
<dbReference type="Proteomes" id="UP000177458">
    <property type="component" value="Unassembled WGS sequence"/>
</dbReference>
<evidence type="ECO:0000313" key="2">
    <source>
        <dbReference type="EMBL" id="OGC49967.1"/>
    </source>
</evidence>
<accession>A0A1F4UYD8</accession>
<name>A0A1F4UYD8_UNCKA</name>
<protein>
    <recommendedName>
        <fullName evidence="4">Antitoxin</fullName>
    </recommendedName>
</protein>
<reference evidence="2 3" key="1">
    <citation type="journal article" date="2016" name="Nat. Commun.">
        <title>Thousands of microbial genomes shed light on interconnected biogeochemical processes in an aquifer system.</title>
        <authorList>
            <person name="Anantharaman K."/>
            <person name="Brown C.T."/>
            <person name="Hug L.A."/>
            <person name="Sharon I."/>
            <person name="Castelle C.J."/>
            <person name="Probst A.J."/>
            <person name="Thomas B.C."/>
            <person name="Singh A."/>
            <person name="Wilkins M.J."/>
            <person name="Karaoz U."/>
            <person name="Brodie E.L."/>
            <person name="Williams K.H."/>
            <person name="Hubbard S.S."/>
            <person name="Banfield J.F."/>
        </authorList>
    </citation>
    <scope>NUCLEOTIDE SEQUENCE [LARGE SCALE GENOMIC DNA]</scope>
</reference>
<dbReference type="SUPFAM" id="SSF143120">
    <property type="entry name" value="YefM-like"/>
    <property type="match status" value="1"/>
</dbReference>
<organism evidence="2 3">
    <name type="scientific">candidate division WWE3 bacterium RIFCSPLOWO2_01_FULL_37_15</name>
    <dbReference type="NCBI Taxonomy" id="1802622"/>
    <lineage>
        <taxon>Bacteria</taxon>
        <taxon>Katanobacteria</taxon>
    </lineage>
</organism>
<evidence type="ECO:0000313" key="3">
    <source>
        <dbReference type="Proteomes" id="UP000177458"/>
    </source>
</evidence>
<evidence type="ECO:0000256" key="1">
    <source>
        <dbReference type="ARBA" id="ARBA00009981"/>
    </source>
</evidence>
<proteinExistence type="inferred from homology"/>
<dbReference type="AlphaFoldDB" id="A0A1F4UYD8"/>
<comment type="similarity">
    <text evidence="1">Belongs to the phD/YefM antitoxin family.</text>
</comment>
<dbReference type="InterPro" id="IPR036165">
    <property type="entry name" value="YefM-like_sf"/>
</dbReference>
<comment type="caution">
    <text evidence="2">The sequence shown here is derived from an EMBL/GenBank/DDBJ whole genome shotgun (WGS) entry which is preliminary data.</text>
</comment>
<evidence type="ECO:0008006" key="4">
    <source>
        <dbReference type="Google" id="ProtNLM"/>
    </source>
</evidence>
<sequence>MSKSHDYKNAKPISATKLRDSLFTSLDNVYFKRETLVVEKSGIPIAYIISPKDYESKYSVNKSDEDFFAALEATKGIWTGDKDFEKDARRKRKIELTAAKRRKKTW</sequence>